<proteinExistence type="predicted"/>
<name>A0A7S4M764_9STRA</name>
<accession>A0A7S4M764</accession>
<gene>
    <name evidence="4" type="ORF">OAUR00152_LOCUS2487</name>
</gene>
<keyword evidence="1" id="KW-0479">Metal-binding</keyword>
<evidence type="ECO:0000313" key="4">
    <source>
        <dbReference type="EMBL" id="CAE2205532.1"/>
    </source>
</evidence>
<keyword evidence="1" id="KW-0863">Zinc-finger</keyword>
<feature type="domain" description="RING-type" evidence="3">
    <location>
        <begin position="194"/>
        <end position="229"/>
    </location>
</feature>
<dbReference type="InterPro" id="IPR013083">
    <property type="entry name" value="Znf_RING/FYVE/PHD"/>
</dbReference>
<dbReference type="AlphaFoldDB" id="A0A7S4M764"/>
<dbReference type="InterPro" id="IPR001841">
    <property type="entry name" value="Znf_RING"/>
</dbReference>
<dbReference type="SMART" id="SM00184">
    <property type="entry name" value="RING"/>
    <property type="match status" value="1"/>
</dbReference>
<dbReference type="SUPFAM" id="SSF57850">
    <property type="entry name" value="RING/U-box"/>
    <property type="match status" value="1"/>
</dbReference>
<protein>
    <recommendedName>
        <fullName evidence="3">RING-type domain-containing protein</fullName>
    </recommendedName>
</protein>
<keyword evidence="1" id="KW-0862">Zinc</keyword>
<feature type="compositionally biased region" description="Basic and acidic residues" evidence="2">
    <location>
        <begin position="92"/>
        <end position="103"/>
    </location>
</feature>
<dbReference type="GO" id="GO:0008270">
    <property type="term" value="F:zinc ion binding"/>
    <property type="evidence" value="ECO:0007669"/>
    <property type="project" value="UniProtKB-KW"/>
</dbReference>
<feature type="region of interest" description="Disordered" evidence="2">
    <location>
        <begin position="89"/>
        <end position="113"/>
    </location>
</feature>
<dbReference type="Gene3D" id="3.30.40.10">
    <property type="entry name" value="Zinc/RING finger domain, C3HC4 (zinc finger)"/>
    <property type="match status" value="1"/>
</dbReference>
<reference evidence="4" key="1">
    <citation type="submission" date="2021-01" db="EMBL/GenBank/DDBJ databases">
        <authorList>
            <person name="Corre E."/>
            <person name="Pelletier E."/>
            <person name="Niang G."/>
            <person name="Scheremetjew M."/>
            <person name="Finn R."/>
            <person name="Kale V."/>
            <person name="Holt S."/>
            <person name="Cochrane G."/>
            <person name="Meng A."/>
            <person name="Brown T."/>
            <person name="Cohen L."/>
        </authorList>
    </citation>
    <scope>NUCLEOTIDE SEQUENCE</scope>
    <source>
        <strain evidence="4">Isolate 1302-5</strain>
    </source>
</reference>
<organism evidence="4">
    <name type="scientific">Odontella aurita</name>
    <dbReference type="NCBI Taxonomy" id="265563"/>
    <lineage>
        <taxon>Eukaryota</taxon>
        <taxon>Sar</taxon>
        <taxon>Stramenopiles</taxon>
        <taxon>Ochrophyta</taxon>
        <taxon>Bacillariophyta</taxon>
        <taxon>Mediophyceae</taxon>
        <taxon>Biddulphiophycidae</taxon>
        <taxon>Eupodiscales</taxon>
        <taxon>Odontellaceae</taxon>
        <taxon>Odontella</taxon>
    </lineage>
</organism>
<evidence type="ECO:0000256" key="1">
    <source>
        <dbReference type="PROSITE-ProRule" id="PRU00175"/>
    </source>
</evidence>
<dbReference type="Pfam" id="PF13920">
    <property type="entry name" value="zf-C3HC4_3"/>
    <property type="match status" value="1"/>
</dbReference>
<dbReference type="PROSITE" id="PS50089">
    <property type="entry name" value="ZF_RING_2"/>
    <property type="match status" value="1"/>
</dbReference>
<evidence type="ECO:0000256" key="2">
    <source>
        <dbReference type="SAM" id="MobiDB-lite"/>
    </source>
</evidence>
<sequence>MGNIIVFCVTRQAKLVGVGDLEGNYVKRCDSCGSRQYTSSETCRFCGGRCRIVSMGSGAPAIPATVQAADPVTGEMVPYMIDPSGALVRIPSNRDKKPPEDPKPPPAGPASEAIDTDDVVAAVIKAANLLDPDRRVLGDFIPVEGVDTTATLLHEKSSDVKSSTTSLNPESPTRAIIPMNAADAIAEVLDSVQCPVCLDVYDNPTTLQCGHSLCLRHSEEVGGKCPICRAEFWPSHAAIWKNNTLNNCVKAAVAMSSMVD</sequence>
<dbReference type="EMBL" id="HBKQ01003607">
    <property type="protein sequence ID" value="CAE2205532.1"/>
    <property type="molecule type" value="Transcribed_RNA"/>
</dbReference>
<evidence type="ECO:0000259" key="3">
    <source>
        <dbReference type="PROSITE" id="PS50089"/>
    </source>
</evidence>